<evidence type="ECO:0000256" key="2">
    <source>
        <dbReference type="ARBA" id="ARBA00007613"/>
    </source>
</evidence>
<proteinExistence type="inferred from homology"/>
<dbReference type="AlphaFoldDB" id="A0A7H0GTM3"/>
<reference evidence="9 10" key="1">
    <citation type="submission" date="2020-08" db="EMBL/GenBank/DDBJ databases">
        <title>Genome sequence of Hymenobacter qilianensis JCM 19763T.</title>
        <authorList>
            <person name="Hyun D.-W."/>
            <person name="Bae J.-W."/>
        </authorList>
    </citation>
    <scope>NUCLEOTIDE SEQUENCE [LARGE SCALE GENOMIC DNA]</scope>
    <source>
        <strain evidence="9 10">JCM 19763</strain>
    </source>
</reference>
<dbReference type="Gene3D" id="1.20.1600.10">
    <property type="entry name" value="Outer membrane efflux proteins (OEP)"/>
    <property type="match status" value="1"/>
</dbReference>
<dbReference type="GO" id="GO:1990281">
    <property type="term" value="C:efflux pump complex"/>
    <property type="evidence" value="ECO:0007669"/>
    <property type="project" value="TreeGrafter"/>
</dbReference>
<dbReference type="GO" id="GO:0015288">
    <property type="term" value="F:porin activity"/>
    <property type="evidence" value="ECO:0007669"/>
    <property type="project" value="TreeGrafter"/>
</dbReference>
<keyword evidence="4" id="KW-1134">Transmembrane beta strand</keyword>
<keyword evidence="7" id="KW-0998">Cell outer membrane</keyword>
<dbReference type="GO" id="GO:0009279">
    <property type="term" value="C:cell outer membrane"/>
    <property type="evidence" value="ECO:0007669"/>
    <property type="project" value="UniProtKB-SubCell"/>
</dbReference>
<dbReference type="InterPro" id="IPR051906">
    <property type="entry name" value="TolC-like"/>
</dbReference>
<accession>A0A7H0GTM3</accession>
<dbReference type="RefSeq" id="WP_187731917.1">
    <property type="nucleotide sequence ID" value="NZ_CP060784.1"/>
</dbReference>
<organism evidence="9 10">
    <name type="scientific">Hymenobacter qilianensis</name>
    <dbReference type="NCBI Taxonomy" id="1385715"/>
    <lineage>
        <taxon>Bacteria</taxon>
        <taxon>Pseudomonadati</taxon>
        <taxon>Bacteroidota</taxon>
        <taxon>Cytophagia</taxon>
        <taxon>Cytophagales</taxon>
        <taxon>Hymenobacteraceae</taxon>
        <taxon>Hymenobacter</taxon>
    </lineage>
</organism>
<feature type="chain" id="PRO_5028837408" evidence="8">
    <location>
        <begin position="30"/>
        <end position="337"/>
    </location>
</feature>
<dbReference type="InterPro" id="IPR003423">
    <property type="entry name" value="OMP_efflux"/>
</dbReference>
<evidence type="ECO:0000256" key="5">
    <source>
        <dbReference type="ARBA" id="ARBA00022692"/>
    </source>
</evidence>
<keyword evidence="8" id="KW-0732">Signal</keyword>
<evidence type="ECO:0000256" key="1">
    <source>
        <dbReference type="ARBA" id="ARBA00004442"/>
    </source>
</evidence>
<protein>
    <submittedName>
        <fullName evidence="9">TolC family protein</fullName>
    </submittedName>
</protein>
<dbReference type="Pfam" id="PF02321">
    <property type="entry name" value="OEP"/>
    <property type="match status" value="1"/>
</dbReference>
<dbReference type="SUPFAM" id="SSF56954">
    <property type="entry name" value="Outer membrane efflux proteins (OEP)"/>
    <property type="match status" value="1"/>
</dbReference>
<evidence type="ECO:0000256" key="4">
    <source>
        <dbReference type="ARBA" id="ARBA00022452"/>
    </source>
</evidence>
<dbReference type="KEGG" id="hqi:H9L05_16875"/>
<evidence type="ECO:0000313" key="10">
    <source>
        <dbReference type="Proteomes" id="UP000516093"/>
    </source>
</evidence>
<gene>
    <name evidence="9" type="ORF">H9L05_16875</name>
</gene>
<evidence type="ECO:0000256" key="8">
    <source>
        <dbReference type="SAM" id="SignalP"/>
    </source>
</evidence>
<dbReference type="EMBL" id="CP060784">
    <property type="protein sequence ID" value="QNP51639.1"/>
    <property type="molecule type" value="Genomic_DNA"/>
</dbReference>
<evidence type="ECO:0000313" key="9">
    <source>
        <dbReference type="EMBL" id="QNP51639.1"/>
    </source>
</evidence>
<dbReference type="PANTHER" id="PTHR30026">
    <property type="entry name" value="OUTER MEMBRANE PROTEIN TOLC"/>
    <property type="match status" value="1"/>
</dbReference>
<feature type="signal peptide" evidence="8">
    <location>
        <begin position="1"/>
        <end position="29"/>
    </location>
</feature>
<keyword evidence="5" id="KW-0812">Transmembrane</keyword>
<evidence type="ECO:0000256" key="3">
    <source>
        <dbReference type="ARBA" id="ARBA00022448"/>
    </source>
</evidence>
<evidence type="ECO:0000256" key="6">
    <source>
        <dbReference type="ARBA" id="ARBA00023136"/>
    </source>
</evidence>
<dbReference type="Proteomes" id="UP000516093">
    <property type="component" value="Chromosome"/>
</dbReference>
<dbReference type="GO" id="GO:0015562">
    <property type="term" value="F:efflux transmembrane transporter activity"/>
    <property type="evidence" value="ECO:0007669"/>
    <property type="project" value="InterPro"/>
</dbReference>
<comment type="similarity">
    <text evidence="2">Belongs to the outer membrane factor (OMF) (TC 1.B.17) family.</text>
</comment>
<name>A0A7H0GTM3_9BACT</name>
<sequence length="337" mass="36413">MKRTRTPLFYRVAAVGASTWLLLAVPGLAQTTTPAQPPAGTIAAPASVPSGPWTLQRAVDYAVQNNLNVRQSSLSAELSDADLRQSRAALLPTANVNGTQAWNYGTGLDPLTNDFVSQTIRSNNFSANTQLNVFSGFQLRNTVKRNVLDYKASLADIEQARNDLSLNVAAAFLQLVLNQELVRTNELRVNTTQQQLERTKKLLAAGSVAESNLLDTQAQLASDELNLVTAQNQRDISRLQLAQLLNLDPASAAAFQIEVPNLPDPDEQSTLNFDPNATYQTAQGFLPQIQAADLRVQSSIRGVEVARGLIILACFLELAFSPVSPRPGLRGCLPATP</sequence>
<keyword evidence="10" id="KW-1185">Reference proteome</keyword>
<keyword evidence="3" id="KW-0813">Transport</keyword>
<keyword evidence="6" id="KW-0472">Membrane</keyword>
<dbReference type="PANTHER" id="PTHR30026:SF20">
    <property type="entry name" value="OUTER MEMBRANE PROTEIN TOLC"/>
    <property type="match status" value="1"/>
</dbReference>
<comment type="subcellular location">
    <subcellularLocation>
        <location evidence="1">Cell outer membrane</location>
    </subcellularLocation>
</comment>
<evidence type="ECO:0000256" key="7">
    <source>
        <dbReference type="ARBA" id="ARBA00023237"/>
    </source>
</evidence>